<reference evidence="1" key="1">
    <citation type="journal article" date="2023" name="G3 (Bethesda)">
        <title>A reference genome for the long-term kleptoplast-retaining sea slug Elysia crispata morphotype clarki.</title>
        <authorList>
            <person name="Eastman K.E."/>
            <person name="Pendleton A.L."/>
            <person name="Shaikh M.A."/>
            <person name="Suttiyut T."/>
            <person name="Ogas R."/>
            <person name="Tomko P."/>
            <person name="Gavelis G."/>
            <person name="Widhalm J.R."/>
            <person name="Wisecaver J.H."/>
        </authorList>
    </citation>
    <scope>NUCLEOTIDE SEQUENCE</scope>
    <source>
        <strain evidence="1">ECLA1</strain>
    </source>
</reference>
<protein>
    <submittedName>
        <fullName evidence="1">Uncharacterized protein</fullName>
    </submittedName>
</protein>
<sequence length="136" mass="15265">MSLCREHQSCVIQIESSALVIDTGPRSRLCEAACLQEHVPREKLSPCLWQELFIHKFLAGWKEERCGEEVRGADWDGTRIVMGHRAHAYLMGLLTFSGQVMYGRCSLQLTRSGVSLVCPQIVQKSRGLGFDNVLSD</sequence>
<organism evidence="1 2">
    <name type="scientific">Elysia crispata</name>
    <name type="common">lettuce slug</name>
    <dbReference type="NCBI Taxonomy" id="231223"/>
    <lineage>
        <taxon>Eukaryota</taxon>
        <taxon>Metazoa</taxon>
        <taxon>Spiralia</taxon>
        <taxon>Lophotrochozoa</taxon>
        <taxon>Mollusca</taxon>
        <taxon>Gastropoda</taxon>
        <taxon>Heterobranchia</taxon>
        <taxon>Euthyneura</taxon>
        <taxon>Panpulmonata</taxon>
        <taxon>Sacoglossa</taxon>
        <taxon>Placobranchoidea</taxon>
        <taxon>Plakobranchidae</taxon>
        <taxon>Elysia</taxon>
    </lineage>
</organism>
<dbReference type="EMBL" id="JAWDGP010001775">
    <property type="protein sequence ID" value="KAK3788238.1"/>
    <property type="molecule type" value="Genomic_DNA"/>
</dbReference>
<dbReference type="AlphaFoldDB" id="A0AAE1AIF6"/>
<accession>A0AAE1AIF6</accession>
<gene>
    <name evidence="1" type="ORF">RRG08_029034</name>
</gene>
<keyword evidence="2" id="KW-1185">Reference proteome</keyword>
<evidence type="ECO:0000313" key="2">
    <source>
        <dbReference type="Proteomes" id="UP001283361"/>
    </source>
</evidence>
<dbReference type="Proteomes" id="UP001283361">
    <property type="component" value="Unassembled WGS sequence"/>
</dbReference>
<proteinExistence type="predicted"/>
<name>A0AAE1AIF6_9GAST</name>
<evidence type="ECO:0000313" key="1">
    <source>
        <dbReference type="EMBL" id="KAK3788238.1"/>
    </source>
</evidence>
<comment type="caution">
    <text evidence="1">The sequence shown here is derived from an EMBL/GenBank/DDBJ whole genome shotgun (WGS) entry which is preliminary data.</text>
</comment>